<dbReference type="EMBL" id="VYQE01000001">
    <property type="protein sequence ID" value="KAA9010495.1"/>
    <property type="molecule type" value="Genomic_DNA"/>
</dbReference>
<reference evidence="11 12" key="1">
    <citation type="submission" date="2019-09" db="EMBL/GenBank/DDBJ databases">
        <authorList>
            <person name="Park J.-S."/>
            <person name="Choi H.-J."/>
        </authorList>
    </citation>
    <scope>NUCLEOTIDE SEQUENCE [LARGE SCALE GENOMIC DNA]</scope>
    <source>
        <strain evidence="11 12">176SS1-4</strain>
    </source>
</reference>
<evidence type="ECO:0000256" key="3">
    <source>
        <dbReference type="ARBA" id="ARBA00022475"/>
    </source>
</evidence>
<evidence type="ECO:0000256" key="8">
    <source>
        <dbReference type="ARBA" id="ARBA00023065"/>
    </source>
</evidence>
<sequence length="444" mass="46683">MRVSFRGRVLWLPPPALLALLYFVLILAGTALLMLPAAQAQPVGLGDALFMSASAVTVTGLVVVDPGTSFTLFGQAVLMGLIQLGGLGLMVFAALLLLSLGIGIGLPQRVVLSEELGQGSMRTLRRLAKLIVTVAVVAELLGASILAVAFVPVYGWGEGLWQALFHAVSAFNNAGFSLFPDSLMSWAGRPLVCLTIAALFIAGGLGFVVLNDLWQKRRWRTLSLHSKLMLAGTAALLLLSWGLVAALEWRNPGTLGAIDGTGARLLAAFFEGATPRTAGFNSLDTAAMEDATTVLVMGLMFVGGGPTSTAGGIKVTTAIVLVLATYAFFRRRESMHAFGRSLGIEEVLKVMALTTISVATVFVGLFVLAAVHEGPLFDLFFEVVSAFGTVGLSRGATGDLDLFGQIVIGGIMFLGRVGPLTLGFFLATRSHPRVGYPRGEVYLG</sequence>
<dbReference type="GO" id="GO:0005886">
    <property type="term" value="C:plasma membrane"/>
    <property type="evidence" value="ECO:0007669"/>
    <property type="project" value="UniProtKB-SubCell"/>
</dbReference>
<proteinExistence type="predicted"/>
<evidence type="ECO:0000256" key="6">
    <source>
        <dbReference type="ARBA" id="ARBA00022958"/>
    </source>
</evidence>
<dbReference type="Pfam" id="PF02386">
    <property type="entry name" value="TrkH"/>
    <property type="match status" value="1"/>
</dbReference>
<evidence type="ECO:0000256" key="10">
    <source>
        <dbReference type="SAM" id="Phobius"/>
    </source>
</evidence>
<evidence type="ECO:0000256" key="4">
    <source>
        <dbReference type="ARBA" id="ARBA00022538"/>
    </source>
</evidence>
<dbReference type="PANTHER" id="PTHR32024">
    <property type="entry name" value="TRK SYSTEM POTASSIUM UPTAKE PROTEIN TRKG-RELATED"/>
    <property type="match status" value="1"/>
</dbReference>
<name>A0A5J5GQZ0_9RHOB</name>
<keyword evidence="8" id="KW-0406">Ion transport</keyword>
<keyword evidence="12" id="KW-1185">Reference proteome</keyword>
<keyword evidence="3" id="KW-1003">Cell membrane</keyword>
<feature type="transmembrane region" description="Helical" evidence="10">
    <location>
        <begin position="402"/>
        <end position="428"/>
    </location>
</feature>
<keyword evidence="6" id="KW-0630">Potassium</keyword>
<gene>
    <name evidence="11" type="ORF">F3S47_04425</name>
</gene>
<dbReference type="InterPro" id="IPR004772">
    <property type="entry name" value="TrkH"/>
</dbReference>
<protein>
    <submittedName>
        <fullName evidence="11">Ktr system potassium transporter B</fullName>
    </submittedName>
</protein>
<dbReference type="RefSeq" id="WP_150443981.1">
    <property type="nucleotide sequence ID" value="NZ_VYQE01000001.1"/>
</dbReference>
<keyword evidence="9 10" id="KW-0472">Membrane</keyword>
<evidence type="ECO:0000313" key="12">
    <source>
        <dbReference type="Proteomes" id="UP000326554"/>
    </source>
</evidence>
<keyword evidence="5 10" id="KW-0812">Transmembrane</keyword>
<organism evidence="11 12">
    <name type="scientific">Histidinibacterium aquaticum</name>
    <dbReference type="NCBI Taxonomy" id="2613962"/>
    <lineage>
        <taxon>Bacteria</taxon>
        <taxon>Pseudomonadati</taxon>
        <taxon>Pseudomonadota</taxon>
        <taxon>Alphaproteobacteria</taxon>
        <taxon>Rhodobacterales</taxon>
        <taxon>Paracoccaceae</taxon>
        <taxon>Histidinibacterium</taxon>
    </lineage>
</organism>
<evidence type="ECO:0000256" key="5">
    <source>
        <dbReference type="ARBA" id="ARBA00022692"/>
    </source>
</evidence>
<keyword evidence="7 10" id="KW-1133">Transmembrane helix</keyword>
<dbReference type="GO" id="GO:0015379">
    <property type="term" value="F:potassium:chloride symporter activity"/>
    <property type="evidence" value="ECO:0007669"/>
    <property type="project" value="InterPro"/>
</dbReference>
<evidence type="ECO:0000256" key="7">
    <source>
        <dbReference type="ARBA" id="ARBA00022989"/>
    </source>
</evidence>
<keyword evidence="4" id="KW-0633">Potassium transport</keyword>
<keyword evidence="2" id="KW-0813">Transport</keyword>
<feature type="transmembrane region" description="Helical" evidence="10">
    <location>
        <begin position="350"/>
        <end position="371"/>
    </location>
</feature>
<dbReference type="AlphaFoldDB" id="A0A5J5GQZ0"/>
<evidence type="ECO:0000256" key="2">
    <source>
        <dbReference type="ARBA" id="ARBA00022448"/>
    </source>
</evidence>
<accession>A0A5J5GQZ0</accession>
<evidence type="ECO:0000313" key="11">
    <source>
        <dbReference type="EMBL" id="KAA9010495.1"/>
    </source>
</evidence>
<dbReference type="Proteomes" id="UP000326554">
    <property type="component" value="Unassembled WGS sequence"/>
</dbReference>
<dbReference type="PANTHER" id="PTHR32024:SF1">
    <property type="entry name" value="KTR SYSTEM POTASSIUM UPTAKE PROTEIN B"/>
    <property type="match status" value="1"/>
</dbReference>
<dbReference type="InterPro" id="IPR003445">
    <property type="entry name" value="Cat_transpt"/>
</dbReference>
<evidence type="ECO:0000256" key="9">
    <source>
        <dbReference type="ARBA" id="ARBA00023136"/>
    </source>
</evidence>
<comment type="caution">
    <text evidence="11">The sequence shown here is derived from an EMBL/GenBank/DDBJ whole genome shotgun (WGS) entry which is preliminary data.</text>
</comment>
<feature type="transmembrane region" description="Helical" evidence="10">
    <location>
        <begin position="309"/>
        <end position="329"/>
    </location>
</feature>
<comment type="subcellular location">
    <subcellularLocation>
        <location evidence="1">Cell membrane</location>
        <topology evidence="1">Multi-pass membrane protein</topology>
    </subcellularLocation>
</comment>
<feature type="transmembrane region" description="Helical" evidence="10">
    <location>
        <begin position="228"/>
        <end position="247"/>
    </location>
</feature>
<dbReference type="NCBIfam" id="TIGR00933">
    <property type="entry name" value="2a38"/>
    <property type="match status" value="1"/>
</dbReference>
<evidence type="ECO:0000256" key="1">
    <source>
        <dbReference type="ARBA" id="ARBA00004651"/>
    </source>
</evidence>
<feature type="transmembrane region" description="Helical" evidence="10">
    <location>
        <begin position="127"/>
        <end position="151"/>
    </location>
</feature>
<feature type="transmembrane region" description="Helical" evidence="10">
    <location>
        <begin position="81"/>
        <end position="106"/>
    </location>
</feature>
<feature type="transmembrane region" description="Helical" evidence="10">
    <location>
        <begin position="186"/>
        <end position="208"/>
    </location>
</feature>